<evidence type="ECO:0000259" key="1">
    <source>
        <dbReference type="SMART" id="SM01235"/>
    </source>
</evidence>
<reference evidence="5" key="2">
    <citation type="journal article" date="2019" name="Int. J. Syst. Evol. Microbiol.">
        <title>The Global Catalogue of Microorganisms (GCM) 10K type strain sequencing project: providing services to taxonomists for standard genome sequencing and annotation.</title>
        <authorList>
            <consortium name="The Broad Institute Genomics Platform"/>
            <consortium name="The Broad Institute Genome Sequencing Center for Infectious Disease"/>
            <person name="Wu L."/>
            <person name="Ma J."/>
        </authorList>
    </citation>
    <scope>NUCLEOTIDE SEQUENCE [LARGE SCALE GENOMIC DNA]</scope>
    <source>
        <strain evidence="5">CGMCC 1.18437</strain>
    </source>
</reference>
<dbReference type="SMART" id="SM01235">
    <property type="entry name" value="Haem_bd"/>
    <property type="match status" value="1"/>
</dbReference>
<dbReference type="EMBL" id="JACHFK010000001">
    <property type="protein sequence ID" value="MBB5374633.1"/>
    <property type="molecule type" value="Genomic_DNA"/>
</dbReference>
<dbReference type="Pfam" id="PF14376">
    <property type="entry name" value="Haem_bd"/>
    <property type="match status" value="1"/>
</dbReference>
<feature type="domain" description="Haem-binding" evidence="1">
    <location>
        <begin position="19"/>
        <end position="145"/>
    </location>
</feature>
<reference evidence="2" key="1">
    <citation type="journal article" date="2014" name="Int. J. Syst. Evol. Microbiol.">
        <title>Complete genome of a new Firmicutes species belonging to the dominant human colonic microbiota ('Ruminococcus bicirculans') reveals two chromosomes and a selective capacity to utilize plant glucans.</title>
        <authorList>
            <consortium name="NISC Comparative Sequencing Program"/>
            <person name="Wegmann U."/>
            <person name="Louis P."/>
            <person name="Goesmann A."/>
            <person name="Henrissat B."/>
            <person name="Duncan S.H."/>
            <person name="Flint H.J."/>
        </authorList>
    </citation>
    <scope>NUCLEOTIDE SEQUENCE</scope>
    <source>
        <strain evidence="2">CGMCC 1.18437</strain>
    </source>
</reference>
<dbReference type="InterPro" id="IPR036909">
    <property type="entry name" value="Cyt_c-like_dom_sf"/>
</dbReference>
<dbReference type="EMBL" id="BNAJ01000001">
    <property type="protein sequence ID" value="GHF34860.1"/>
    <property type="molecule type" value="Genomic_DNA"/>
</dbReference>
<dbReference type="SUPFAM" id="SSF46626">
    <property type="entry name" value="Cytochrome c"/>
    <property type="match status" value="1"/>
</dbReference>
<evidence type="ECO:0000313" key="3">
    <source>
        <dbReference type="EMBL" id="MBB5374633.1"/>
    </source>
</evidence>
<protein>
    <submittedName>
        <fullName evidence="2 3">Cytochrome c</fullName>
    </submittedName>
</protein>
<gene>
    <name evidence="2" type="ORF">GCM10017781_09640</name>
    <name evidence="3" type="ORF">HNQ07_000077</name>
</gene>
<name>A0A7W8KCQ0_9DEIO</name>
<dbReference type="InterPro" id="IPR025992">
    <property type="entry name" value="Haem-bd"/>
</dbReference>
<reference evidence="3 4" key="3">
    <citation type="submission" date="2020-08" db="EMBL/GenBank/DDBJ databases">
        <title>Genomic Encyclopedia of Type Strains, Phase IV (KMG-IV): sequencing the most valuable type-strain genomes for metagenomic binning, comparative biology and taxonomic classification.</title>
        <authorList>
            <person name="Goeker M."/>
        </authorList>
    </citation>
    <scope>NUCLEOTIDE SEQUENCE [LARGE SCALE GENOMIC DNA]</scope>
    <source>
        <strain evidence="3 4">DSM 27521</strain>
    </source>
</reference>
<evidence type="ECO:0000313" key="2">
    <source>
        <dbReference type="EMBL" id="GHF34860.1"/>
    </source>
</evidence>
<proteinExistence type="predicted"/>
<dbReference type="Proteomes" id="UP000539473">
    <property type="component" value="Unassembled WGS sequence"/>
</dbReference>
<accession>A0A7W8KCQ0</accession>
<evidence type="ECO:0000313" key="5">
    <source>
        <dbReference type="Proteomes" id="UP000619376"/>
    </source>
</evidence>
<dbReference type="GO" id="GO:0020037">
    <property type="term" value="F:heme binding"/>
    <property type="evidence" value="ECO:0007669"/>
    <property type="project" value="InterPro"/>
</dbReference>
<comment type="caution">
    <text evidence="3">The sequence shown here is derived from an EMBL/GenBank/DDBJ whole genome shotgun (WGS) entry which is preliminary data.</text>
</comment>
<dbReference type="GO" id="GO:0009055">
    <property type="term" value="F:electron transfer activity"/>
    <property type="evidence" value="ECO:0007669"/>
    <property type="project" value="InterPro"/>
</dbReference>
<dbReference type="AlphaFoldDB" id="A0A7W8KCQ0"/>
<keyword evidence="5" id="KW-1185">Reference proteome</keyword>
<dbReference type="Proteomes" id="UP000619376">
    <property type="component" value="Unassembled WGS sequence"/>
</dbReference>
<organism evidence="3 4">
    <name type="scientific">Deinococcus metalli</name>
    <dbReference type="NCBI Taxonomy" id="1141878"/>
    <lineage>
        <taxon>Bacteria</taxon>
        <taxon>Thermotogati</taxon>
        <taxon>Deinococcota</taxon>
        <taxon>Deinococci</taxon>
        <taxon>Deinococcales</taxon>
        <taxon>Deinococcaceae</taxon>
        <taxon>Deinococcus</taxon>
    </lineage>
</organism>
<reference evidence="2" key="4">
    <citation type="submission" date="2024-05" db="EMBL/GenBank/DDBJ databases">
        <authorList>
            <person name="Sun Q."/>
            <person name="Zhou Y."/>
        </authorList>
    </citation>
    <scope>NUCLEOTIDE SEQUENCE</scope>
    <source>
        <strain evidence="2">CGMCC 1.18437</strain>
    </source>
</reference>
<evidence type="ECO:0000313" key="4">
    <source>
        <dbReference type="Proteomes" id="UP000539473"/>
    </source>
</evidence>
<dbReference type="RefSeq" id="WP_229831813.1">
    <property type="nucleotide sequence ID" value="NZ_BNAJ01000001.1"/>
</dbReference>
<sequence length="153" mass="16874">MRLTPSRRPLLPRVLLGLLAAFVLIQLVPYGRAHTNPPVTATPPWSDPDTKALFTRACANCHSHATVWPWYSHVAPVSWLVQRHVDEGRGKFDINVPGYGRKADEAAEEVRTGRMPDRTYVPLHPEARLSAAERAQLADGLELTFGTGKSSGD</sequence>